<gene>
    <name evidence="1" type="ORF">ASNO1_78210</name>
</gene>
<evidence type="ECO:0000313" key="2">
    <source>
        <dbReference type="Proteomes" id="UP001342631"/>
    </source>
</evidence>
<proteinExistence type="predicted"/>
<reference evidence="1 2" key="1">
    <citation type="journal article" date="2024" name="Arch. Microbiol.">
        <title>Corallococcus caeni sp. nov., a novel myxobacterium isolated from activated sludge.</title>
        <authorList>
            <person name="Tomita S."/>
            <person name="Nakai R."/>
            <person name="Kuroda K."/>
            <person name="Kurashita H."/>
            <person name="Hatamoto M."/>
            <person name="Yamaguchi T."/>
            <person name="Narihiro T."/>
        </authorList>
    </citation>
    <scope>NUCLEOTIDE SEQUENCE [LARGE SCALE GENOMIC DNA]</scope>
    <source>
        <strain evidence="1 2">NO1</strain>
    </source>
</reference>
<dbReference type="EMBL" id="BTTX01000075">
    <property type="protein sequence ID" value="GMU11567.1"/>
    <property type="molecule type" value="Genomic_DNA"/>
</dbReference>
<dbReference type="Proteomes" id="UP001342631">
    <property type="component" value="Unassembled WGS sequence"/>
</dbReference>
<name>A0ABQ6R5M3_9BACT</name>
<evidence type="ECO:0000313" key="1">
    <source>
        <dbReference type="EMBL" id="GMU11567.1"/>
    </source>
</evidence>
<sequence>MTFLHLLCLRSLDDVFKIKDYKKKDIDAMRTEWAETVQEFMYA</sequence>
<accession>A0ABQ6R5M3</accession>
<comment type="caution">
    <text evidence="1">The sequence shown here is derived from an EMBL/GenBank/DDBJ whole genome shotgun (WGS) entry which is preliminary data.</text>
</comment>
<keyword evidence="2" id="KW-1185">Reference proteome</keyword>
<protein>
    <submittedName>
        <fullName evidence="1">Uncharacterized protein</fullName>
    </submittedName>
</protein>
<organism evidence="1 2">
    <name type="scientific">Corallococcus caeni</name>
    <dbReference type="NCBI Taxonomy" id="3082388"/>
    <lineage>
        <taxon>Bacteria</taxon>
        <taxon>Pseudomonadati</taxon>
        <taxon>Myxococcota</taxon>
        <taxon>Myxococcia</taxon>
        <taxon>Myxococcales</taxon>
        <taxon>Cystobacterineae</taxon>
        <taxon>Myxococcaceae</taxon>
        <taxon>Corallococcus</taxon>
    </lineage>
</organism>